<evidence type="ECO:0000256" key="5">
    <source>
        <dbReference type="ARBA" id="ARBA00023235"/>
    </source>
</evidence>
<accession>A0A0G0PQR8</accession>
<evidence type="ECO:0000256" key="1">
    <source>
        <dbReference type="ARBA" id="ARBA00000971"/>
    </source>
</evidence>
<dbReference type="InterPro" id="IPR050245">
    <property type="entry name" value="PrsA_foldase"/>
</dbReference>
<dbReference type="STRING" id="1618574.UT24_C0012G0127"/>
<dbReference type="PANTHER" id="PTHR47245:SF1">
    <property type="entry name" value="FOLDASE PROTEIN PRSA"/>
    <property type="match status" value="1"/>
</dbReference>
<keyword evidence="6" id="KW-0812">Transmembrane</keyword>
<keyword evidence="4" id="KW-0697">Rotamase</keyword>
<evidence type="ECO:0000256" key="4">
    <source>
        <dbReference type="ARBA" id="ARBA00023110"/>
    </source>
</evidence>
<keyword evidence="6" id="KW-0472">Membrane</keyword>
<proteinExistence type="predicted"/>
<dbReference type="Pfam" id="PF13624">
    <property type="entry name" value="SurA_N_3"/>
    <property type="match status" value="1"/>
</dbReference>
<feature type="transmembrane region" description="Helical" evidence="6">
    <location>
        <begin position="32"/>
        <end position="58"/>
    </location>
</feature>
<evidence type="ECO:0000256" key="6">
    <source>
        <dbReference type="SAM" id="Phobius"/>
    </source>
</evidence>
<dbReference type="AlphaFoldDB" id="A0A0G0PQR8"/>
<keyword evidence="5 7" id="KW-0413">Isomerase</keyword>
<dbReference type="SUPFAM" id="SSF109998">
    <property type="entry name" value="Triger factor/SurA peptide-binding domain-like"/>
    <property type="match status" value="1"/>
</dbReference>
<dbReference type="InterPro" id="IPR027304">
    <property type="entry name" value="Trigger_fact/SurA_dom_sf"/>
</dbReference>
<dbReference type="Proteomes" id="UP000033881">
    <property type="component" value="Unassembled WGS sequence"/>
</dbReference>
<evidence type="ECO:0000313" key="8">
    <source>
        <dbReference type="Proteomes" id="UP000033881"/>
    </source>
</evidence>
<gene>
    <name evidence="7" type="ORF">UT24_C0012G0127</name>
</gene>
<dbReference type="Gene3D" id="1.10.4030.10">
    <property type="entry name" value="Porin chaperone SurA, peptide-binding domain"/>
    <property type="match status" value="1"/>
</dbReference>
<reference evidence="7 8" key="1">
    <citation type="journal article" date="2015" name="Nature">
        <title>rRNA introns, odd ribosomes, and small enigmatic genomes across a large radiation of phyla.</title>
        <authorList>
            <person name="Brown C.T."/>
            <person name="Hug L.A."/>
            <person name="Thomas B.C."/>
            <person name="Sharon I."/>
            <person name="Castelle C.J."/>
            <person name="Singh A."/>
            <person name="Wilkins M.J."/>
            <person name="Williams K.H."/>
            <person name="Banfield J.F."/>
        </authorList>
    </citation>
    <scope>NUCLEOTIDE SEQUENCE [LARGE SCALE GENOMIC DNA]</scope>
</reference>
<dbReference type="GO" id="GO:0003755">
    <property type="term" value="F:peptidyl-prolyl cis-trans isomerase activity"/>
    <property type="evidence" value="ECO:0007669"/>
    <property type="project" value="UniProtKB-KW"/>
</dbReference>
<name>A0A0G0PQR8_9BACT</name>
<keyword evidence="6" id="KW-1133">Transmembrane helix</keyword>
<comment type="caution">
    <text evidence="7">The sequence shown here is derived from an EMBL/GenBank/DDBJ whole genome shotgun (WGS) entry which is preliminary data.</text>
</comment>
<dbReference type="EMBL" id="LBWB01000012">
    <property type="protein sequence ID" value="KKR00505.1"/>
    <property type="molecule type" value="Genomic_DNA"/>
</dbReference>
<evidence type="ECO:0000256" key="3">
    <source>
        <dbReference type="ARBA" id="ARBA00022729"/>
    </source>
</evidence>
<evidence type="ECO:0000256" key="2">
    <source>
        <dbReference type="ARBA" id="ARBA00013194"/>
    </source>
</evidence>
<evidence type="ECO:0000313" key="7">
    <source>
        <dbReference type="EMBL" id="KKR00505.1"/>
    </source>
</evidence>
<dbReference type="EC" id="5.2.1.8" evidence="2"/>
<comment type="catalytic activity">
    <reaction evidence="1">
        <text>[protein]-peptidylproline (omega=180) = [protein]-peptidylproline (omega=0)</text>
        <dbReference type="Rhea" id="RHEA:16237"/>
        <dbReference type="Rhea" id="RHEA-COMP:10747"/>
        <dbReference type="Rhea" id="RHEA-COMP:10748"/>
        <dbReference type="ChEBI" id="CHEBI:83833"/>
        <dbReference type="ChEBI" id="CHEBI:83834"/>
        <dbReference type="EC" id="5.2.1.8"/>
    </reaction>
</comment>
<keyword evidence="3" id="KW-0732">Signal</keyword>
<organism evidence="7 8">
    <name type="scientific">Candidatus Woesebacteria bacterium GW2011_GWB1_39_12</name>
    <dbReference type="NCBI Taxonomy" id="1618574"/>
    <lineage>
        <taxon>Bacteria</taxon>
        <taxon>Candidatus Woeseibacteriota</taxon>
    </lineage>
</organism>
<dbReference type="PANTHER" id="PTHR47245">
    <property type="entry name" value="PEPTIDYLPROLYL ISOMERASE"/>
    <property type="match status" value="1"/>
</dbReference>
<protein>
    <recommendedName>
        <fullName evidence="2">peptidylprolyl isomerase</fullName>
        <ecNumber evidence="2">5.2.1.8</ecNumber>
    </recommendedName>
</protein>
<sequence>MAAKSKVKNENVSKINKSTLNKYFKSFKSRRYLILVIFLILVGIALYLGKSLFIAAIVGGRPITRLELVKELEKQSGKETLDNLVTKNLINQKAQKEGVTISNEDIQKEIENISKMVESQGSTLDAALSIQGQTRADLEENIRVQKTVEKMLQDEVKISDADLLKYFEDNKSLYGNEAKFEDLKEDIRGQLKQEKLSAAFQEWMTKLKSESKIIYFVNF</sequence>